<gene>
    <name evidence="2" type="ORF">HMPREF1526_00912</name>
</gene>
<name>R8VZ89_9FIRM</name>
<dbReference type="eggNOG" id="COG1695">
    <property type="taxonomic scope" value="Bacteria"/>
</dbReference>
<proteinExistence type="predicted"/>
<accession>R8VZ89</accession>
<dbReference type="PANTHER" id="PTHR43252:SF2">
    <property type="entry name" value="TRANSCRIPTION REGULATOR, PADR-LIKE FAMILY"/>
    <property type="match status" value="1"/>
</dbReference>
<evidence type="ECO:0000313" key="3">
    <source>
        <dbReference type="Proteomes" id="UP000013981"/>
    </source>
</evidence>
<evidence type="ECO:0000313" key="2">
    <source>
        <dbReference type="EMBL" id="EOQ37888.1"/>
    </source>
</evidence>
<dbReference type="InterPro" id="IPR036388">
    <property type="entry name" value="WH-like_DNA-bd_sf"/>
</dbReference>
<dbReference type="Proteomes" id="UP000013981">
    <property type="component" value="Unassembled WGS sequence"/>
</dbReference>
<dbReference type="HOGENOM" id="CLU_063440_4_1_9"/>
<comment type="caution">
    <text evidence="2">The sequence shown here is derived from an EMBL/GenBank/DDBJ whole genome shotgun (WGS) entry which is preliminary data.</text>
</comment>
<keyword evidence="3" id="KW-1185">Reference proteome</keyword>
<organism evidence="2 3">
    <name type="scientific">Butyricicoccus pullicaecorum 1.2</name>
    <dbReference type="NCBI Taxonomy" id="1203606"/>
    <lineage>
        <taxon>Bacteria</taxon>
        <taxon>Bacillati</taxon>
        <taxon>Bacillota</taxon>
        <taxon>Clostridia</taxon>
        <taxon>Eubacteriales</taxon>
        <taxon>Butyricicoccaceae</taxon>
        <taxon>Butyricicoccus</taxon>
    </lineage>
</organism>
<dbReference type="Gene3D" id="1.10.10.10">
    <property type="entry name" value="Winged helix-like DNA-binding domain superfamily/Winged helix DNA-binding domain"/>
    <property type="match status" value="1"/>
</dbReference>
<dbReference type="PATRIC" id="fig|1203606.4.peg.878"/>
<dbReference type="AlphaFoldDB" id="R8VZ89"/>
<dbReference type="InterPro" id="IPR005149">
    <property type="entry name" value="Tscrpt_reg_PadR_N"/>
</dbReference>
<dbReference type="InterPro" id="IPR036390">
    <property type="entry name" value="WH_DNA-bd_sf"/>
</dbReference>
<dbReference type="RefSeq" id="WP_016147117.1">
    <property type="nucleotide sequence ID" value="NZ_KB976103.1"/>
</dbReference>
<evidence type="ECO:0000259" key="1">
    <source>
        <dbReference type="Pfam" id="PF03551"/>
    </source>
</evidence>
<dbReference type="Pfam" id="PF03551">
    <property type="entry name" value="PadR"/>
    <property type="match status" value="1"/>
</dbReference>
<dbReference type="EMBL" id="AQOB01000004">
    <property type="protein sequence ID" value="EOQ37888.1"/>
    <property type="molecule type" value="Genomic_DNA"/>
</dbReference>
<reference evidence="2 3" key="1">
    <citation type="submission" date="2013-01" db="EMBL/GenBank/DDBJ databases">
        <title>The Genome Sequence of Butyricicoccus pullicaecorum 1.2.</title>
        <authorList>
            <consortium name="The Broad Institute Genome Sequencing Platform"/>
            <person name="Earl A."/>
            <person name="Ward D."/>
            <person name="Feldgarden M."/>
            <person name="Gevers D."/>
            <person name="Van Immerseel F."/>
            <person name="Eeckhaut V."/>
            <person name="Walker B."/>
            <person name="Young S.K."/>
            <person name="Zeng Q."/>
            <person name="Gargeya S."/>
            <person name="Fitzgerald M."/>
            <person name="Haas B."/>
            <person name="Abouelleil A."/>
            <person name="Alvarado L."/>
            <person name="Arachchi H.M."/>
            <person name="Berlin A.M."/>
            <person name="Chapman S.B."/>
            <person name="Dewar J."/>
            <person name="Goldberg J."/>
            <person name="Griggs A."/>
            <person name="Gujja S."/>
            <person name="Hansen M."/>
            <person name="Howarth C."/>
            <person name="Imamovic A."/>
            <person name="Larimer J."/>
            <person name="McCowan C."/>
            <person name="Murphy C."/>
            <person name="Neiman D."/>
            <person name="Pearson M."/>
            <person name="Priest M."/>
            <person name="Roberts A."/>
            <person name="Saif S."/>
            <person name="Shea T."/>
            <person name="Sisk P."/>
            <person name="Sykes S."/>
            <person name="Wortman J."/>
            <person name="Nusbaum C."/>
            <person name="Birren B."/>
        </authorList>
    </citation>
    <scope>NUCLEOTIDE SEQUENCE [LARGE SCALE GENOMIC DNA]</scope>
    <source>
        <strain evidence="2 3">1.2</strain>
    </source>
</reference>
<feature type="domain" description="Transcription regulator PadR N-terminal" evidence="1">
    <location>
        <begin position="15"/>
        <end position="82"/>
    </location>
</feature>
<protein>
    <recommendedName>
        <fullName evidence="1">Transcription regulator PadR N-terminal domain-containing protein</fullName>
    </recommendedName>
</protein>
<dbReference type="SUPFAM" id="SSF46785">
    <property type="entry name" value="Winged helix' DNA-binding domain"/>
    <property type="match status" value="1"/>
</dbReference>
<dbReference type="PANTHER" id="PTHR43252">
    <property type="entry name" value="TRANSCRIPTIONAL REGULATOR YQJI"/>
    <property type="match status" value="1"/>
</dbReference>
<sequence length="105" mass="11831">MAQIPMTESMYYLLLALLHPGHGYRLMQEIREVSGGRVQMGPGTLYGLLGRMSDDGLIVVREQVGTRKVYAITEQGKQALQEEYERLCRMTQDIQPFLGEGGKLL</sequence>